<name>I3IGG2_9BACT</name>
<evidence type="ECO:0000313" key="2">
    <source>
        <dbReference type="Proteomes" id="UP000002985"/>
    </source>
</evidence>
<organism evidence="1 2">
    <name type="scientific">Candidatus Jettenia caeni</name>
    <dbReference type="NCBI Taxonomy" id="247490"/>
    <lineage>
        <taxon>Bacteria</taxon>
        <taxon>Pseudomonadati</taxon>
        <taxon>Planctomycetota</taxon>
        <taxon>Candidatus Brocadiia</taxon>
        <taxon>Candidatus Brocadiales</taxon>
        <taxon>Candidatus Brocadiaceae</taxon>
        <taxon>Candidatus Jettenia</taxon>
    </lineage>
</organism>
<sequence>MSIIKEYLAQLDKSLNDMPFKLLTNIQSENRGDAALYIIVYHMYKNLSNGRHRCMGLGINSYAIDNKRTLYIQKDMSHSCQSNMQKVVKNSEDRV</sequence>
<dbReference type="EMBL" id="BAFH01000001">
    <property type="protein sequence ID" value="GAB60807.1"/>
    <property type="molecule type" value="Genomic_DNA"/>
</dbReference>
<dbReference type="OrthoDB" id="572460at2"/>
<comment type="caution">
    <text evidence="1">The sequence shown here is derived from an EMBL/GenBank/DDBJ whole genome shotgun (WGS) entry which is preliminary data.</text>
</comment>
<proteinExistence type="predicted"/>
<gene>
    <name evidence="1" type="ORF">KSU1_A0040</name>
</gene>
<dbReference type="AlphaFoldDB" id="I3IGG2"/>
<accession>I3IGG2</accession>
<keyword evidence="2" id="KW-1185">Reference proteome</keyword>
<protein>
    <submittedName>
        <fullName evidence="1">Uncharacterized protein</fullName>
    </submittedName>
</protein>
<reference evidence="1 2" key="1">
    <citation type="journal article" date="2012" name="FEBS Lett.">
        <title>Anammox organism KSU-1 expresses a NirK-type copper-containing nitrite reductase instead of a NirS-type with cytochrome cd1.</title>
        <authorList>
            <person name="Hira D."/>
            <person name="Toh H."/>
            <person name="Migita C.T."/>
            <person name="Okubo H."/>
            <person name="Nishiyama T."/>
            <person name="Hattori M."/>
            <person name="Furukawa K."/>
            <person name="Fujii T."/>
        </authorList>
    </citation>
    <scope>NUCLEOTIDE SEQUENCE [LARGE SCALE GENOMIC DNA]</scope>
</reference>
<dbReference type="Proteomes" id="UP000002985">
    <property type="component" value="Unassembled WGS sequence"/>
</dbReference>
<evidence type="ECO:0000313" key="1">
    <source>
        <dbReference type="EMBL" id="GAB60807.1"/>
    </source>
</evidence>